<evidence type="ECO:0000313" key="2">
    <source>
        <dbReference type="EMBL" id="OWM80195.1"/>
    </source>
</evidence>
<gene>
    <name evidence="2" type="ORF">CDL15_Pgr019359</name>
</gene>
<accession>A0A218X4N6</accession>
<comment type="caution">
    <text evidence="2">The sequence shown here is derived from an EMBL/GenBank/DDBJ whole genome shotgun (WGS) entry which is preliminary data.</text>
</comment>
<name>A0A218X4N6_PUNGR</name>
<feature type="compositionally biased region" description="Polar residues" evidence="1">
    <location>
        <begin position="13"/>
        <end position="22"/>
    </location>
</feature>
<organism evidence="2 3">
    <name type="scientific">Punica granatum</name>
    <name type="common">Pomegranate</name>
    <dbReference type="NCBI Taxonomy" id="22663"/>
    <lineage>
        <taxon>Eukaryota</taxon>
        <taxon>Viridiplantae</taxon>
        <taxon>Streptophyta</taxon>
        <taxon>Embryophyta</taxon>
        <taxon>Tracheophyta</taxon>
        <taxon>Spermatophyta</taxon>
        <taxon>Magnoliopsida</taxon>
        <taxon>eudicotyledons</taxon>
        <taxon>Gunneridae</taxon>
        <taxon>Pentapetalae</taxon>
        <taxon>rosids</taxon>
        <taxon>malvids</taxon>
        <taxon>Myrtales</taxon>
        <taxon>Lythraceae</taxon>
        <taxon>Punica</taxon>
    </lineage>
</organism>
<proteinExistence type="predicted"/>
<dbReference type="EMBL" id="MTKT01002270">
    <property type="protein sequence ID" value="OWM80195.1"/>
    <property type="molecule type" value="Genomic_DNA"/>
</dbReference>
<dbReference type="AlphaFoldDB" id="A0A218X4N6"/>
<feature type="compositionally biased region" description="Basic and acidic residues" evidence="1">
    <location>
        <begin position="1"/>
        <end position="12"/>
    </location>
</feature>
<reference evidence="3" key="1">
    <citation type="journal article" date="2017" name="Plant J.">
        <title>The pomegranate (Punica granatum L.) genome and the genomics of punicalagin biosynthesis.</title>
        <authorList>
            <person name="Qin G."/>
            <person name="Xu C."/>
            <person name="Ming R."/>
            <person name="Tang H."/>
            <person name="Guyot R."/>
            <person name="Kramer E.M."/>
            <person name="Hu Y."/>
            <person name="Yi X."/>
            <person name="Qi Y."/>
            <person name="Xu X."/>
            <person name="Gao Z."/>
            <person name="Pan H."/>
            <person name="Jian J."/>
            <person name="Tian Y."/>
            <person name="Yue Z."/>
            <person name="Xu Y."/>
        </authorList>
    </citation>
    <scope>NUCLEOTIDE SEQUENCE [LARGE SCALE GENOMIC DNA]</scope>
    <source>
        <strain evidence="3">cv. Dabenzi</strain>
    </source>
</reference>
<feature type="region of interest" description="Disordered" evidence="1">
    <location>
        <begin position="1"/>
        <end position="22"/>
    </location>
</feature>
<evidence type="ECO:0000313" key="3">
    <source>
        <dbReference type="Proteomes" id="UP000197138"/>
    </source>
</evidence>
<sequence>MAEANLHPEKRFSANSEASSCTAERKLKYPYWSIIQKNNNNKKNESMAIDDNQCTDKKRREEMMSNFVQKHKHEPSTVHATHVDRLRISCSSSSVTFNLFLLLPARGANPRTRTRREEETGVLVVLLV</sequence>
<protein>
    <submittedName>
        <fullName evidence="2">Uncharacterized protein</fullName>
    </submittedName>
</protein>
<dbReference type="Proteomes" id="UP000197138">
    <property type="component" value="Unassembled WGS sequence"/>
</dbReference>
<evidence type="ECO:0000256" key="1">
    <source>
        <dbReference type="SAM" id="MobiDB-lite"/>
    </source>
</evidence>